<evidence type="ECO:0000313" key="4">
    <source>
        <dbReference type="Proteomes" id="UP000041254"/>
    </source>
</evidence>
<accession>A0A0G4GTV2</accession>
<feature type="transmembrane region" description="Helical" evidence="2">
    <location>
        <begin position="295"/>
        <end position="316"/>
    </location>
</feature>
<proteinExistence type="predicted"/>
<keyword evidence="2" id="KW-1133">Transmembrane helix</keyword>
<feature type="transmembrane region" description="Helical" evidence="2">
    <location>
        <begin position="143"/>
        <end position="167"/>
    </location>
</feature>
<sequence length="532" mass="60907">MKRSTVEYLDAELLPGATGAAERERQEDVNHVTVEQEEGEAGAGEQNDANDVTVQPNPHRVGFQHETWRSEETLPSVVHEKERYVAEMGFVRDALISRQDIYTYLALAPPISALAAARDLRLSHASQRPVLFRHVLLEHPRHYWILYWIISLTQIITPFGLLFYATYGGWEKFEGGDTFTLPFSYTVNTYIPLIALTRLLSGLLFLINFNNAIMDVMRQVYYREICKKFLDPVNRWLCPGQTEYSSTDGVTFIIEPLQTGKNTMRSILESCHLADSDPGRSKRANFRWRILKDGVFLNWMLTWSLTCVALPLILWLEEDPQDVILNSLAFNFILNLDDLGLTQQVLLFEKEHVDFCFAEVKKKFDLLCAKFEEACNKVIDTSGRAGFVKAYSRITDRRPLSSDCPKSLSRDEHAMLCSIVYILRSSWKHRQNAFIDRFVYAVAILITLTFCYPPYFMRSHFIGCCIVLYVALALLLSKWLGGWRWSPCIERWRASDLFWRLRRTDSSVESGGSSPISPAGPGTQLTPLAQAK</sequence>
<feature type="compositionally biased region" description="Polar residues" evidence="1">
    <location>
        <begin position="47"/>
        <end position="56"/>
    </location>
</feature>
<evidence type="ECO:0000256" key="1">
    <source>
        <dbReference type="SAM" id="MobiDB-lite"/>
    </source>
</evidence>
<evidence type="ECO:0000256" key="2">
    <source>
        <dbReference type="SAM" id="Phobius"/>
    </source>
</evidence>
<evidence type="ECO:0000313" key="3">
    <source>
        <dbReference type="EMBL" id="CEM34032.1"/>
    </source>
</evidence>
<feature type="region of interest" description="Disordered" evidence="1">
    <location>
        <begin position="508"/>
        <end position="532"/>
    </location>
</feature>
<dbReference type="Proteomes" id="UP000041254">
    <property type="component" value="Unassembled WGS sequence"/>
</dbReference>
<feature type="transmembrane region" description="Helical" evidence="2">
    <location>
        <begin position="438"/>
        <end position="455"/>
    </location>
</feature>
<protein>
    <submittedName>
        <fullName evidence="3">Uncharacterized protein</fullName>
    </submittedName>
</protein>
<keyword evidence="2" id="KW-0472">Membrane</keyword>
<dbReference type="EMBL" id="CDMY01000802">
    <property type="protein sequence ID" value="CEM34032.1"/>
    <property type="molecule type" value="Genomic_DNA"/>
</dbReference>
<feature type="region of interest" description="Disordered" evidence="1">
    <location>
        <begin position="14"/>
        <end position="59"/>
    </location>
</feature>
<dbReference type="AlphaFoldDB" id="A0A0G4GTV2"/>
<keyword evidence="4" id="KW-1185">Reference proteome</keyword>
<reference evidence="3 4" key="1">
    <citation type="submission" date="2014-11" db="EMBL/GenBank/DDBJ databases">
        <authorList>
            <person name="Zhu J."/>
            <person name="Qi W."/>
            <person name="Song R."/>
        </authorList>
    </citation>
    <scope>NUCLEOTIDE SEQUENCE [LARGE SCALE GENOMIC DNA]</scope>
</reference>
<feature type="compositionally biased region" description="Polar residues" evidence="1">
    <location>
        <begin position="523"/>
        <end position="532"/>
    </location>
</feature>
<gene>
    <name evidence="3" type="ORF">Vbra_10275</name>
</gene>
<feature type="compositionally biased region" description="Low complexity" evidence="1">
    <location>
        <begin position="508"/>
        <end position="522"/>
    </location>
</feature>
<name>A0A0G4GTV2_VITBC</name>
<feature type="compositionally biased region" description="Basic and acidic residues" evidence="1">
    <location>
        <begin position="21"/>
        <end position="30"/>
    </location>
</feature>
<dbReference type="VEuPathDB" id="CryptoDB:Vbra_10275"/>
<dbReference type="InParanoid" id="A0A0G4GTV2"/>
<organism evidence="3 4">
    <name type="scientific">Vitrella brassicaformis (strain CCMP3155)</name>
    <dbReference type="NCBI Taxonomy" id="1169540"/>
    <lineage>
        <taxon>Eukaryota</taxon>
        <taxon>Sar</taxon>
        <taxon>Alveolata</taxon>
        <taxon>Colpodellida</taxon>
        <taxon>Vitrellaceae</taxon>
        <taxon>Vitrella</taxon>
    </lineage>
</organism>
<feature type="transmembrane region" description="Helical" evidence="2">
    <location>
        <begin position="461"/>
        <end position="481"/>
    </location>
</feature>
<keyword evidence="2" id="KW-0812">Transmembrane</keyword>
<feature type="transmembrane region" description="Helical" evidence="2">
    <location>
        <begin position="187"/>
        <end position="209"/>
    </location>
</feature>